<name>A0A2S6I1F1_9BACT</name>
<dbReference type="GO" id="GO:0005886">
    <property type="term" value="C:plasma membrane"/>
    <property type="evidence" value="ECO:0007669"/>
    <property type="project" value="TreeGrafter"/>
</dbReference>
<feature type="transmembrane region" description="Helical" evidence="1">
    <location>
        <begin position="6"/>
        <end position="23"/>
    </location>
</feature>
<dbReference type="InterPro" id="IPR006750">
    <property type="entry name" value="YdcZ"/>
</dbReference>
<protein>
    <submittedName>
        <fullName evidence="2">Transporter family-2 protein</fullName>
    </submittedName>
</protein>
<reference evidence="2 3" key="1">
    <citation type="submission" date="2018-02" db="EMBL/GenBank/DDBJ databases">
        <title>Genomic Encyclopedia of Archaeal and Bacterial Type Strains, Phase II (KMG-II): from individual species to whole genera.</title>
        <authorList>
            <person name="Goeker M."/>
        </authorList>
    </citation>
    <scope>NUCLEOTIDE SEQUENCE [LARGE SCALE GENOMIC DNA]</scope>
    <source>
        <strain evidence="2 3">DSM 29526</strain>
    </source>
</reference>
<keyword evidence="3" id="KW-1185">Reference proteome</keyword>
<dbReference type="RefSeq" id="WP_170067790.1">
    <property type="nucleotide sequence ID" value="NZ_PTJC01000007.1"/>
</dbReference>
<dbReference type="EMBL" id="PTJC01000007">
    <property type="protein sequence ID" value="PPK84786.1"/>
    <property type="molecule type" value="Genomic_DNA"/>
</dbReference>
<evidence type="ECO:0000256" key="1">
    <source>
        <dbReference type="SAM" id="Phobius"/>
    </source>
</evidence>
<feature type="transmembrane region" description="Helical" evidence="1">
    <location>
        <begin position="35"/>
        <end position="56"/>
    </location>
</feature>
<feature type="transmembrane region" description="Helical" evidence="1">
    <location>
        <begin position="131"/>
        <end position="150"/>
    </location>
</feature>
<keyword evidence="1" id="KW-0472">Membrane</keyword>
<dbReference type="PANTHER" id="PTHR34821:SF2">
    <property type="entry name" value="INNER MEMBRANE PROTEIN YDCZ"/>
    <property type="match status" value="1"/>
</dbReference>
<dbReference type="Pfam" id="PF04657">
    <property type="entry name" value="DMT_YdcZ"/>
    <property type="match status" value="1"/>
</dbReference>
<dbReference type="PANTHER" id="PTHR34821">
    <property type="entry name" value="INNER MEMBRANE PROTEIN YDCZ"/>
    <property type="match status" value="1"/>
</dbReference>
<feature type="transmembrane region" description="Helical" evidence="1">
    <location>
        <begin position="68"/>
        <end position="86"/>
    </location>
</feature>
<keyword evidence="1" id="KW-0812">Transmembrane</keyword>
<feature type="transmembrane region" description="Helical" evidence="1">
    <location>
        <begin position="98"/>
        <end position="119"/>
    </location>
</feature>
<sequence>MQQALFIAGAFGAGALVSLYLTVNSLVTEKVGSPVLASLPYFLLAFTITLAVFLIRESPAGLPKLSEVPWWALLTGIGGAAAVLLSNILIEEIGPDRYFVAGVAGQVIVSVLLAHFALFGVEENAINWQKVVGVVLSIGGVLLVALGNAASAE</sequence>
<dbReference type="Proteomes" id="UP000237662">
    <property type="component" value="Unassembled WGS sequence"/>
</dbReference>
<comment type="caution">
    <text evidence="2">The sequence shown here is derived from an EMBL/GenBank/DDBJ whole genome shotgun (WGS) entry which is preliminary data.</text>
</comment>
<dbReference type="AlphaFoldDB" id="A0A2S6I1F1"/>
<evidence type="ECO:0000313" key="2">
    <source>
        <dbReference type="EMBL" id="PPK84786.1"/>
    </source>
</evidence>
<proteinExistence type="predicted"/>
<accession>A0A2S6I1F1</accession>
<organism evidence="2 3">
    <name type="scientific">Neolewinella xylanilytica</name>
    <dbReference type="NCBI Taxonomy" id="1514080"/>
    <lineage>
        <taxon>Bacteria</taxon>
        <taxon>Pseudomonadati</taxon>
        <taxon>Bacteroidota</taxon>
        <taxon>Saprospiria</taxon>
        <taxon>Saprospirales</taxon>
        <taxon>Lewinellaceae</taxon>
        <taxon>Neolewinella</taxon>
    </lineage>
</organism>
<gene>
    <name evidence="2" type="ORF">CLV84_3950</name>
</gene>
<evidence type="ECO:0000313" key="3">
    <source>
        <dbReference type="Proteomes" id="UP000237662"/>
    </source>
</evidence>
<keyword evidence="1" id="KW-1133">Transmembrane helix</keyword>